<comment type="caution">
    <text evidence="1">The sequence shown here is derived from an EMBL/GenBank/DDBJ whole genome shotgun (WGS) entry which is preliminary data.</text>
</comment>
<protein>
    <submittedName>
        <fullName evidence="1">Uncharacterized protein</fullName>
    </submittedName>
</protein>
<gene>
    <name evidence="1" type="ORF">NDU88_004407</name>
</gene>
<dbReference type="Proteomes" id="UP001066276">
    <property type="component" value="Chromosome 6"/>
</dbReference>
<accession>A0AAV7QC73</accession>
<dbReference type="AlphaFoldDB" id="A0AAV7QC73"/>
<dbReference type="EMBL" id="JANPWB010000010">
    <property type="protein sequence ID" value="KAJ1138016.1"/>
    <property type="molecule type" value="Genomic_DNA"/>
</dbReference>
<evidence type="ECO:0000313" key="2">
    <source>
        <dbReference type="Proteomes" id="UP001066276"/>
    </source>
</evidence>
<organism evidence="1 2">
    <name type="scientific">Pleurodeles waltl</name>
    <name type="common">Iberian ribbed newt</name>
    <dbReference type="NCBI Taxonomy" id="8319"/>
    <lineage>
        <taxon>Eukaryota</taxon>
        <taxon>Metazoa</taxon>
        <taxon>Chordata</taxon>
        <taxon>Craniata</taxon>
        <taxon>Vertebrata</taxon>
        <taxon>Euteleostomi</taxon>
        <taxon>Amphibia</taxon>
        <taxon>Batrachia</taxon>
        <taxon>Caudata</taxon>
        <taxon>Salamandroidea</taxon>
        <taxon>Salamandridae</taxon>
        <taxon>Pleurodelinae</taxon>
        <taxon>Pleurodeles</taxon>
    </lineage>
</organism>
<name>A0AAV7QC73_PLEWA</name>
<sequence>MDRPHITLVMRRHVATVPATSDCRVRCCERLQFTSAEQAGRPARGGLAMPGCMWPTTPVHRPRCNTRCHPVPAATRRDSASNPVRCVEEACMMMKRKAQQAGSGSGASWQRDLAVWPRPMPVCNVHHSILALEDPVHELEPLFLPQAFTKQGH</sequence>
<reference evidence="1" key="1">
    <citation type="journal article" date="2022" name="bioRxiv">
        <title>Sequencing and chromosome-scale assembly of the giantPleurodeles waltlgenome.</title>
        <authorList>
            <person name="Brown T."/>
            <person name="Elewa A."/>
            <person name="Iarovenko S."/>
            <person name="Subramanian E."/>
            <person name="Araus A.J."/>
            <person name="Petzold A."/>
            <person name="Susuki M."/>
            <person name="Suzuki K.-i.T."/>
            <person name="Hayashi T."/>
            <person name="Toyoda A."/>
            <person name="Oliveira C."/>
            <person name="Osipova E."/>
            <person name="Leigh N.D."/>
            <person name="Simon A."/>
            <person name="Yun M.H."/>
        </authorList>
    </citation>
    <scope>NUCLEOTIDE SEQUENCE</scope>
    <source>
        <strain evidence="1">20211129_DDA</strain>
        <tissue evidence="1">Liver</tissue>
    </source>
</reference>
<evidence type="ECO:0000313" key="1">
    <source>
        <dbReference type="EMBL" id="KAJ1138016.1"/>
    </source>
</evidence>
<proteinExistence type="predicted"/>
<keyword evidence="2" id="KW-1185">Reference proteome</keyword>